<sequence>MCPVVAADAARQSAEDREVTIKPHKPMWERACSRWRWFSQDVYRLLLRYREQARSHRGGVLQCC</sequence>
<evidence type="ECO:0000313" key="2">
    <source>
        <dbReference type="Proteomes" id="UP000326112"/>
    </source>
</evidence>
<dbReference type="Proteomes" id="UP000326112">
    <property type="component" value="Unassembled WGS sequence"/>
</dbReference>
<keyword evidence="2" id="KW-1185">Reference proteome</keyword>
<proteinExistence type="predicted"/>
<gene>
    <name evidence="1" type="ORF">F0169_05175</name>
</gene>
<comment type="caution">
    <text evidence="1">The sequence shown here is derived from an EMBL/GenBank/DDBJ whole genome shotgun (WGS) entry which is preliminary data.</text>
</comment>
<protein>
    <submittedName>
        <fullName evidence="1">Uncharacterized protein</fullName>
    </submittedName>
</protein>
<name>A0A5N7KHJ2_9PSED</name>
<organism evidence="1 2">
    <name type="scientific">Pseudomonas kitaguniensis</name>
    <dbReference type="NCBI Taxonomy" id="2607908"/>
    <lineage>
        <taxon>Bacteria</taxon>
        <taxon>Pseudomonadati</taxon>
        <taxon>Pseudomonadota</taxon>
        <taxon>Gammaproteobacteria</taxon>
        <taxon>Pseudomonadales</taxon>
        <taxon>Pseudomonadaceae</taxon>
        <taxon>Pseudomonas</taxon>
    </lineage>
</organism>
<accession>A0A5N7KHJ2</accession>
<dbReference type="EMBL" id="VUAZ01000022">
    <property type="protein sequence ID" value="MPR01520.1"/>
    <property type="molecule type" value="Genomic_DNA"/>
</dbReference>
<evidence type="ECO:0000313" key="1">
    <source>
        <dbReference type="EMBL" id="MPR01520.1"/>
    </source>
</evidence>
<reference evidence="1 2" key="1">
    <citation type="journal article" date="2020" name="Int. J. Syst. Evol. Microbiol.">
        <title>Pseudomonas kitaguniensis sp. nov., a pathogen causing bacterial rot of Welsh onion in Japan.</title>
        <authorList>
            <person name="Sawada H."/>
            <person name="Fujikawa T."/>
            <person name="Nishiwaki Y."/>
            <person name="Horita H."/>
        </authorList>
    </citation>
    <scope>NUCLEOTIDE SEQUENCE [LARGE SCALE GENOMIC DNA]</scope>
    <source>
        <strain evidence="1 2">MAFF 212408</strain>
    </source>
</reference>
<reference evidence="1 2" key="2">
    <citation type="journal article" date="2023" name="Plant Pathol.">
        <title>Dismantling and reorganizing Pseudomonas marginalis sensu#lato.</title>
        <authorList>
            <person name="Sawada H."/>
            <person name="Fujikawa T."/>
            <person name="Satou M."/>
        </authorList>
    </citation>
    <scope>NUCLEOTIDE SEQUENCE [LARGE SCALE GENOMIC DNA]</scope>
    <source>
        <strain evidence="1 2">MAFF 212408</strain>
    </source>
</reference>